<dbReference type="EMBL" id="CM004480">
    <property type="protein sequence ID" value="OCT67346.1"/>
    <property type="molecule type" value="Genomic_DNA"/>
</dbReference>
<name>A0A974C6F2_XENLA</name>
<reference evidence="2" key="2">
    <citation type="submission" date="2016-05" db="EMBL/GenBank/DDBJ databases">
        <title>WGS assembly of Xenopus laevis.</title>
        <authorList>
            <person name="Session A."/>
            <person name="Uno Y."/>
            <person name="Kwon T."/>
            <person name="Chapman J."/>
            <person name="Toyoda A."/>
            <person name="Takahashi S."/>
            <person name="Fukui A."/>
            <person name="Hikosaka A."/>
            <person name="Putnam N."/>
            <person name="Stites J."/>
            <person name="Van Heeringen S."/>
            <person name="Quigley I."/>
            <person name="Heinz S."/>
            <person name="Hellsten U."/>
            <person name="Lyons J."/>
            <person name="Suzuki A."/>
            <person name="Kondo M."/>
            <person name="Ogino H."/>
            <person name="Ochi H."/>
            <person name="Bogdanovic O."/>
            <person name="Lister R."/>
            <person name="Georgiou G."/>
            <person name="Paranjpe S."/>
            <person name="Van Kruijsbergen I."/>
            <person name="Mozaffari S."/>
            <person name="Shu S."/>
            <person name="Schmutz J."/>
            <person name="Jenkins J."/>
            <person name="Grimwood J."/>
            <person name="Carlson J."/>
            <person name="Mitros T."/>
            <person name="Simakov O."/>
            <person name="Heald R."/>
            <person name="Miller K."/>
            <person name="Haudenschild C."/>
            <person name="Kuroki Y."/>
            <person name="Tanaka T."/>
            <person name="Michiue T."/>
            <person name="Watanabe M."/>
            <person name="Kinoshita T."/>
            <person name="Ohta Y."/>
            <person name="Mawaribuchi S."/>
            <person name="Suzuki Y."/>
            <person name="Haramoto Y."/>
            <person name="Yamamoto T."/>
            <person name="Takagi C."/>
            <person name="Kitzman J."/>
            <person name="Shendure J."/>
            <person name="Nakayama T."/>
            <person name="Izutsu Y."/>
            <person name="Robert J."/>
            <person name="Dichmann D."/>
            <person name="Flajnik M."/>
            <person name="Houston D."/>
            <person name="Marcotte E."/>
            <person name="Wallingford J."/>
            <person name="Ito Y."/>
            <person name="Asashima M."/>
            <person name="Ueno N."/>
            <person name="Matsuda Y."/>
            <person name="Jan Veenstra G."/>
            <person name="Fujiyama A."/>
            <person name="Harland R."/>
            <person name="Taira M."/>
            <person name="Rokhsar D.S."/>
        </authorList>
    </citation>
    <scope>NUCLEOTIDE SEQUENCE</scope>
    <source>
        <strain evidence="2">J</strain>
        <tissue evidence="2">Blood</tissue>
    </source>
</reference>
<dbReference type="EMBL" id="CM004480">
    <property type="protein sequence ID" value="OCT67376.1"/>
    <property type="molecule type" value="Genomic_DNA"/>
</dbReference>
<gene>
    <name evidence="1" type="ORF">XELAEV_18038641mg</name>
    <name evidence="2" type="ORF">XELAEV_18038671mg</name>
</gene>
<dbReference type="Proteomes" id="UP000694892">
    <property type="component" value="Chromosome 8L"/>
</dbReference>
<evidence type="ECO:0000313" key="3">
    <source>
        <dbReference type="Proteomes" id="UP000694892"/>
    </source>
</evidence>
<sequence>MHDCSLVVLEGEEHSLTAFNLSFYILTCHFRERLARLHVMLSVSALTCTNSTYLPRAKFAEHFHNVLYCLYTVKGHVDSIRGVHMHLCAPQACHNTWKQIR</sequence>
<evidence type="ECO:0000313" key="2">
    <source>
        <dbReference type="EMBL" id="OCT67376.1"/>
    </source>
</evidence>
<protein>
    <submittedName>
        <fullName evidence="2">Uncharacterized protein</fullName>
    </submittedName>
</protein>
<evidence type="ECO:0000313" key="1">
    <source>
        <dbReference type="EMBL" id="OCT67346.1"/>
    </source>
</evidence>
<reference evidence="3" key="1">
    <citation type="journal article" date="2016" name="Nature">
        <title>Genome evolution in the allotetraploid frog Xenopus laevis.</title>
        <authorList>
            <person name="Session A.M."/>
            <person name="Uno Y."/>
            <person name="Kwon T."/>
            <person name="Chapman J.A."/>
            <person name="Toyoda A."/>
            <person name="Takahashi S."/>
            <person name="Fukui A."/>
            <person name="Hikosaka A."/>
            <person name="Suzuki A."/>
            <person name="Kondo M."/>
            <person name="van Heeringen S.J."/>
            <person name="Quigley I."/>
            <person name="Heinz S."/>
            <person name="Ogino H."/>
            <person name="Ochi H."/>
            <person name="Hellsten U."/>
            <person name="Lyons J.B."/>
            <person name="Simakov O."/>
            <person name="Putnam N."/>
            <person name="Stites J."/>
            <person name="Kuroki Y."/>
            <person name="Tanaka T."/>
            <person name="Michiue T."/>
            <person name="Watanabe M."/>
            <person name="Bogdanovic O."/>
            <person name="Lister R."/>
            <person name="Georgiou G."/>
            <person name="Paranjpe S.S."/>
            <person name="van Kruijsbergen I."/>
            <person name="Shu S."/>
            <person name="Carlson J."/>
            <person name="Kinoshita T."/>
            <person name="Ohta Y."/>
            <person name="Mawaribuchi S."/>
            <person name="Jenkins J."/>
            <person name="Grimwood J."/>
            <person name="Schmutz J."/>
            <person name="Mitros T."/>
            <person name="Mozaffari S.V."/>
            <person name="Suzuki Y."/>
            <person name="Haramoto Y."/>
            <person name="Yamamoto T.S."/>
            <person name="Takagi C."/>
            <person name="Heald R."/>
            <person name="Miller K."/>
            <person name="Haudenschild C."/>
            <person name="Kitzman J."/>
            <person name="Nakayama T."/>
            <person name="Izutsu Y."/>
            <person name="Robert J."/>
            <person name="Fortriede J."/>
            <person name="Burns K."/>
            <person name="Lotay V."/>
            <person name="Karimi K."/>
            <person name="Yasuoka Y."/>
            <person name="Dichmann D.S."/>
            <person name="Flajnik M.F."/>
            <person name="Houston D.W."/>
            <person name="Shendure J."/>
            <person name="DuPasquier L."/>
            <person name="Vize P.D."/>
            <person name="Zorn A.M."/>
            <person name="Ito M."/>
            <person name="Marcotte E.M."/>
            <person name="Wallingford J.B."/>
            <person name="Ito Y."/>
            <person name="Asashima M."/>
            <person name="Ueno N."/>
            <person name="Matsuda Y."/>
            <person name="Veenstra G.J."/>
            <person name="Fujiyama A."/>
            <person name="Harland R.M."/>
            <person name="Taira M."/>
            <person name="Rokhsar D.S."/>
        </authorList>
    </citation>
    <scope>NUCLEOTIDE SEQUENCE [LARGE SCALE GENOMIC DNA]</scope>
    <source>
        <strain evidence="3">J</strain>
    </source>
</reference>
<proteinExistence type="predicted"/>
<organism evidence="2 3">
    <name type="scientific">Xenopus laevis</name>
    <name type="common">African clawed frog</name>
    <dbReference type="NCBI Taxonomy" id="8355"/>
    <lineage>
        <taxon>Eukaryota</taxon>
        <taxon>Metazoa</taxon>
        <taxon>Chordata</taxon>
        <taxon>Craniata</taxon>
        <taxon>Vertebrata</taxon>
        <taxon>Euteleostomi</taxon>
        <taxon>Amphibia</taxon>
        <taxon>Batrachia</taxon>
        <taxon>Anura</taxon>
        <taxon>Pipoidea</taxon>
        <taxon>Pipidae</taxon>
        <taxon>Xenopodinae</taxon>
        <taxon>Xenopus</taxon>
        <taxon>Xenopus</taxon>
    </lineage>
</organism>
<accession>A0A974C6F2</accession>
<dbReference type="AlphaFoldDB" id="A0A974C6F2"/>